<comment type="caution">
    <text evidence="2">The sequence shown here is derived from an EMBL/GenBank/DDBJ whole genome shotgun (WGS) entry which is preliminary data.</text>
</comment>
<feature type="non-terminal residue" evidence="2">
    <location>
        <position position="173"/>
    </location>
</feature>
<dbReference type="Proteomes" id="UP000604046">
    <property type="component" value="Unassembled WGS sequence"/>
</dbReference>
<organism evidence="2 3">
    <name type="scientific">Symbiodinium natans</name>
    <dbReference type="NCBI Taxonomy" id="878477"/>
    <lineage>
        <taxon>Eukaryota</taxon>
        <taxon>Sar</taxon>
        <taxon>Alveolata</taxon>
        <taxon>Dinophyceae</taxon>
        <taxon>Suessiales</taxon>
        <taxon>Symbiodiniaceae</taxon>
        <taxon>Symbiodinium</taxon>
    </lineage>
</organism>
<reference evidence="2" key="1">
    <citation type="submission" date="2021-02" db="EMBL/GenBank/DDBJ databases">
        <authorList>
            <person name="Dougan E. K."/>
            <person name="Rhodes N."/>
            <person name="Thang M."/>
            <person name="Chan C."/>
        </authorList>
    </citation>
    <scope>NUCLEOTIDE SEQUENCE</scope>
</reference>
<accession>A0A812KK38</accession>
<name>A0A812KK38_9DINO</name>
<feature type="region of interest" description="Disordered" evidence="1">
    <location>
        <begin position="143"/>
        <end position="173"/>
    </location>
</feature>
<proteinExistence type="predicted"/>
<keyword evidence="3" id="KW-1185">Reference proteome</keyword>
<evidence type="ECO:0000313" key="3">
    <source>
        <dbReference type="Proteomes" id="UP000604046"/>
    </source>
</evidence>
<gene>
    <name evidence="2" type="ORF">SNAT2548_LOCUS9526</name>
</gene>
<protein>
    <submittedName>
        <fullName evidence="2">Uncharacterized protein</fullName>
    </submittedName>
</protein>
<evidence type="ECO:0000256" key="1">
    <source>
        <dbReference type="SAM" id="MobiDB-lite"/>
    </source>
</evidence>
<dbReference type="EMBL" id="CAJNDS010000750">
    <property type="protein sequence ID" value="CAE7231778.1"/>
    <property type="molecule type" value="Genomic_DNA"/>
</dbReference>
<sequence>MLTAQGTDEGSASVSLPHHFRGRACKVIEPWEPNQAQTALSRMAVKKGEAVYHCYIDVFAETSGHLTWDKELVVGRSLTTQHLFIKDKDSEHTRQYFNQGDWMLDARSWDEPFDWRATPPLHAERAPWAEEAASQHEARELFWDEDPRAETALQKARTPAPVSPAHAGSAEPG</sequence>
<dbReference type="AlphaFoldDB" id="A0A812KK38"/>
<evidence type="ECO:0000313" key="2">
    <source>
        <dbReference type="EMBL" id="CAE7231778.1"/>
    </source>
</evidence>